<keyword evidence="1" id="KW-0472">Membrane</keyword>
<dbReference type="InterPro" id="IPR001142">
    <property type="entry name" value="DUP/COS"/>
</dbReference>
<organism evidence="2 3">
    <name type="scientific">Kluyveromyces marxianus</name>
    <name type="common">Yeast</name>
    <name type="synonym">Candida kefyr</name>
    <dbReference type="NCBI Taxonomy" id="4911"/>
    <lineage>
        <taxon>Eukaryota</taxon>
        <taxon>Fungi</taxon>
        <taxon>Dikarya</taxon>
        <taxon>Ascomycota</taxon>
        <taxon>Saccharomycotina</taxon>
        <taxon>Saccharomycetes</taxon>
        <taxon>Saccharomycetales</taxon>
        <taxon>Saccharomycetaceae</taxon>
        <taxon>Kluyveromyces</taxon>
    </lineage>
</organism>
<reference evidence="2 3" key="1">
    <citation type="submission" date="2016-03" db="EMBL/GenBank/DDBJ databases">
        <title>How can Kluyveromyces marxianus grow so fast - potential evolutionary course in Saccharomyces Complex revealed by comparative genomics.</title>
        <authorList>
            <person name="Mo W."/>
            <person name="Lu W."/>
            <person name="Yang X."/>
            <person name="Qi J."/>
            <person name="Lv H."/>
        </authorList>
    </citation>
    <scope>NUCLEOTIDE SEQUENCE [LARGE SCALE GENOMIC DNA]</scope>
    <source>
        <strain evidence="2 3">FIM1</strain>
    </source>
</reference>
<keyword evidence="1" id="KW-0812">Transmembrane</keyword>
<gene>
    <name evidence="2" type="primary">PRM8</name>
    <name evidence="2" type="ORF">FIM1_4730</name>
</gene>
<keyword evidence="3" id="KW-1185">Reference proteome</keyword>
<name>A0ABX6F514_KLUMA</name>
<protein>
    <submittedName>
        <fullName evidence="2">Protein PRM8</fullName>
    </submittedName>
</protein>
<feature type="transmembrane region" description="Helical" evidence="1">
    <location>
        <begin position="46"/>
        <end position="65"/>
    </location>
</feature>
<evidence type="ECO:0000256" key="1">
    <source>
        <dbReference type="SAM" id="Phobius"/>
    </source>
</evidence>
<dbReference type="Pfam" id="PF00674">
    <property type="entry name" value="DUP"/>
    <property type="match status" value="1"/>
</dbReference>
<feature type="transmembrane region" description="Helical" evidence="1">
    <location>
        <begin position="72"/>
        <end position="94"/>
    </location>
</feature>
<sequence length="192" mass="22286">MTIPDPPDYPLMKEGSESYLQLSRSKLGKELYGSNVSYSIAEHPTAFRYLIGTILTIVILICAILNHSEVLVCSILLFLSIVAMCLILIYMAYWSKCELLKNPDDLLFFLKLVAAGHSWEDIGRIMNSYLFQKGLWWTNCYFYDSKECYSFFVSYSKECTDPVIQIFIERTKRKLSERMAQRWEGIQLPDVN</sequence>
<dbReference type="Proteomes" id="UP000422736">
    <property type="component" value="Chromosome 7"/>
</dbReference>
<evidence type="ECO:0000313" key="2">
    <source>
        <dbReference type="EMBL" id="QGN18403.1"/>
    </source>
</evidence>
<evidence type="ECO:0000313" key="3">
    <source>
        <dbReference type="Proteomes" id="UP000422736"/>
    </source>
</evidence>
<keyword evidence="1" id="KW-1133">Transmembrane helix</keyword>
<proteinExistence type="predicted"/>
<dbReference type="EMBL" id="CP015061">
    <property type="protein sequence ID" value="QGN18403.1"/>
    <property type="molecule type" value="Genomic_DNA"/>
</dbReference>
<accession>A0ABX6F514</accession>